<accession>A0A382K955</accession>
<reference evidence="2" key="1">
    <citation type="submission" date="2018-05" db="EMBL/GenBank/DDBJ databases">
        <authorList>
            <person name="Lanie J.A."/>
            <person name="Ng W.-L."/>
            <person name="Kazmierczak K.M."/>
            <person name="Andrzejewski T.M."/>
            <person name="Davidsen T.M."/>
            <person name="Wayne K.J."/>
            <person name="Tettelin H."/>
            <person name="Glass J.I."/>
            <person name="Rusch D."/>
            <person name="Podicherti R."/>
            <person name="Tsui H.-C.T."/>
            <person name="Winkler M.E."/>
        </authorList>
    </citation>
    <scope>NUCLEOTIDE SEQUENCE</scope>
</reference>
<proteinExistence type="predicted"/>
<sequence>MQSTIEKLKKFEDNIEKKNQEIRDSAGNIRKTIGKLKNDVRKTIGKYKINIGKNKKHVSDTTKKINKLPYHKVEQWIINNQVGSLESYQDSLSHGQLSSKQWLVDKLPKGKDLYLEVISDGTPTILGYTQHLPLVNSEGNTDPYPESSLYIEIIGGWFGCPLIDLLHSKLEIKKIDFYEKDELCK</sequence>
<keyword evidence="1" id="KW-0175">Coiled coil</keyword>
<feature type="non-terminal residue" evidence="2">
    <location>
        <position position="185"/>
    </location>
</feature>
<evidence type="ECO:0000256" key="1">
    <source>
        <dbReference type="SAM" id="Coils"/>
    </source>
</evidence>
<dbReference type="AlphaFoldDB" id="A0A382K955"/>
<feature type="coiled-coil region" evidence="1">
    <location>
        <begin position="1"/>
        <end position="28"/>
    </location>
</feature>
<gene>
    <name evidence="2" type="ORF">METZ01_LOCUS272431</name>
</gene>
<dbReference type="EMBL" id="UINC01078471">
    <property type="protein sequence ID" value="SVC19577.1"/>
    <property type="molecule type" value="Genomic_DNA"/>
</dbReference>
<protein>
    <submittedName>
        <fullName evidence="2">Uncharacterized protein</fullName>
    </submittedName>
</protein>
<organism evidence="2">
    <name type="scientific">marine metagenome</name>
    <dbReference type="NCBI Taxonomy" id="408172"/>
    <lineage>
        <taxon>unclassified sequences</taxon>
        <taxon>metagenomes</taxon>
        <taxon>ecological metagenomes</taxon>
    </lineage>
</organism>
<name>A0A382K955_9ZZZZ</name>
<evidence type="ECO:0000313" key="2">
    <source>
        <dbReference type="EMBL" id="SVC19577.1"/>
    </source>
</evidence>